<keyword evidence="3" id="KW-1185">Reference proteome</keyword>
<evidence type="ECO:0000256" key="1">
    <source>
        <dbReference type="SAM" id="MobiDB-lite"/>
    </source>
</evidence>
<dbReference type="AlphaFoldDB" id="A0A2A2JY45"/>
<evidence type="ECO:0000313" key="2">
    <source>
        <dbReference type="EMBL" id="PAV66647.1"/>
    </source>
</evidence>
<accession>A0A2A2JY45</accession>
<proteinExistence type="predicted"/>
<sequence>MRHRARGIAQSGELARQQGVERTAGQRHGGRLAGTGCALGRDQSVENPHGSMIPRQKKTCRVAPLCRNRVNRRLSLPQIRWCMRLVHVAFSSLRRVHLV</sequence>
<dbReference type="Proteomes" id="UP000218231">
    <property type="component" value="Unassembled WGS sequence"/>
</dbReference>
<comment type="caution">
    <text evidence="2">The sequence shown here is derived from an EMBL/GenBank/DDBJ whole genome shotgun (WGS) entry which is preliminary data.</text>
</comment>
<gene>
    <name evidence="2" type="ORF">WR25_10709</name>
</gene>
<evidence type="ECO:0000313" key="3">
    <source>
        <dbReference type="Proteomes" id="UP000218231"/>
    </source>
</evidence>
<protein>
    <submittedName>
        <fullName evidence="2">Uncharacterized protein</fullName>
    </submittedName>
</protein>
<organism evidence="2 3">
    <name type="scientific">Diploscapter pachys</name>
    <dbReference type="NCBI Taxonomy" id="2018661"/>
    <lineage>
        <taxon>Eukaryota</taxon>
        <taxon>Metazoa</taxon>
        <taxon>Ecdysozoa</taxon>
        <taxon>Nematoda</taxon>
        <taxon>Chromadorea</taxon>
        <taxon>Rhabditida</taxon>
        <taxon>Rhabditina</taxon>
        <taxon>Rhabditomorpha</taxon>
        <taxon>Rhabditoidea</taxon>
        <taxon>Rhabditidae</taxon>
        <taxon>Diploscapter</taxon>
    </lineage>
</organism>
<feature type="region of interest" description="Disordered" evidence="1">
    <location>
        <begin position="1"/>
        <end position="54"/>
    </location>
</feature>
<reference evidence="2 3" key="1">
    <citation type="journal article" date="2017" name="Curr. Biol.">
        <title>Genome architecture and evolution of a unichromosomal asexual nematode.</title>
        <authorList>
            <person name="Fradin H."/>
            <person name="Zegar C."/>
            <person name="Gutwein M."/>
            <person name="Lucas J."/>
            <person name="Kovtun M."/>
            <person name="Corcoran D."/>
            <person name="Baugh L.R."/>
            <person name="Kiontke K."/>
            <person name="Gunsalus K."/>
            <person name="Fitch D.H."/>
            <person name="Piano F."/>
        </authorList>
    </citation>
    <scope>NUCLEOTIDE SEQUENCE [LARGE SCALE GENOMIC DNA]</scope>
    <source>
        <strain evidence="2">PF1309</strain>
    </source>
</reference>
<dbReference type="EMBL" id="LIAE01010061">
    <property type="protein sequence ID" value="PAV66647.1"/>
    <property type="molecule type" value="Genomic_DNA"/>
</dbReference>
<name>A0A2A2JY45_9BILA</name>